<proteinExistence type="predicted"/>
<reference evidence="1" key="1">
    <citation type="submission" date="2021-01" db="EMBL/GenBank/DDBJ databases">
        <title>Whole genome shotgun sequence of Sphaerimonospora thailandensis NBRC 107569.</title>
        <authorList>
            <person name="Komaki H."/>
            <person name="Tamura T."/>
        </authorList>
    </citation>
    <scope>NUCLEOTIDE SEQUENCE</scope>
    <source>
        <strain evidence="1">NBRC 107569</strain>
    </source>
</reference>
<dbReference type="RefSeq" id="WP_204016005.1">
    <property type="nucleotide sequence ID" value="NZ_BOOG01000021.1"/>
</dbReference>
<evidence type="ECO:0000313" key="1">
    <source>
        <dbReference type="EMBL" id="GIH70285.1"/>
    </source>
</evidence>
<organism evidence="1 2">
    <name type="scientific">Sphaerimonospora thailandensis</name>
    <dbReference type="NCBI Taxonomy" id="795644"/>
    <lineage>
        <taxon>Bacteria</taxon>
        <taxon>Bacillati</taxon>
        <taxon>Actinomycetota</taxon>
        <taxon>Actinomycetes</taxon>
        <taxon>Streptosporangiales</taxon>
        <taxon>Streptosporangiaceae</taxon>
        <taxon>Sphaerimonospora</taxon>
    </lineage>
</organism>
<comment type="caution">
    <text evidence="1">The sequence shown here is derived from an EMBL/GenBank/DDBJ whole genome shotgun (WGS) entry which is preliminary data.</text>
</comment>
<dbReference type="EMBL" id="BOOG01000021">
    <property type="protein sequence ID" value="GIH70285.1"/>
    <property type="molecule type" value="Genomic_DNA"/>
</dbReference>
<name>A0A8J3R8F7_9ACTN</name>
<gene>
    <name evidence="1" type="ORF">Mth01_25380</name>
</gene>
<dbReference type="Proteomes" id="UP000610966">
    <property type="component" value="Unassembled WGS sequence"/>
</dbReference>
<protein>
    <submittedName>
        <fullName evidence="1">Uncharacterized protein</fullName>
    </submittedName>
</protein>
<keyword evidence="2" id="KW-1185">Reference proteome</keyword>
<dbReference type="AlphaFoldDB" id="A0A8J3R8F7"/>
<sequence length="223" mass="24569">MNSPRDTTKTDPLLLLADAMGPGGPSASIERWEAQGQQELVNSETIPTWIQGGSDDDLTALGFQLGEVVEDDPLFRRAVLPEGWARVPSDHSMWSHIVDPLGRRRVAMFYKAAPYDRKAHISLNTVYSYVQNCLYEGTTPVLDDTWATREDVLKVLAEIETYELAHVKEWSGHREDYAREYEAEAREKAAQCAQLADELGAPTGGCSCSEFGPCPADGGAAHE</sequence>
<evidence type="ECO:0000313" key="2">
    <source>
        <dbReference type="Proteomes" id="UP000610966"/>
    </source>
</evidence>
<accession>A0A8J3R8F7</accession>